<evidence type="ECO:0000256" key="1">
    <source>
        <dbReference type="ARBA" id="ARBA00004141"/>
    </source>
</evidence>
<keyword evidence="3 7" id="KW-0812">Transmembrane</keyword>
<evidence type="ECO:0000259" key="9">
    <source>
        <dbReference type="Pfam" id="PF12122"/>
    </source>
</evidence>
<dbReference type="GO" id="GO:0006508">
    <property type="term" value="P:proteolysis"/>
    <property type="evidence" value="ECO:0007669"/>
    <property type="project" value="UniProtKB-KW"/>
</dbReference>
<comment type="caution">
    <text evidence="10">The sequence shown here is derived from an EMBL/GenBank/DDBJ whole genome shotgun (WGS) entry which is preliminary data.</text>
</comment>
<gene>
    <name evidence="10" type="primary">glpG_1</name>
    <name evidence="10" type="ORF">LzC2_25740</name>
</gene>
<dbReference type="EMBL" id="WTPX01000081">
    <property type="protein sequence ID" value="NNJ26486.1"/>
    <property type="molecule type" value="Genomic_DNA"/>
</dbReference>
<feature type="transmembrane region" description="Helical" evidence="7">
    <location>
        <begin position="286"/>
        <end position="303"/>
    </location>
</feature>
<dbReference type="GO" id="GO:0008233">
    <property type="term" value="F:peptidase activity"/>
    <property type="evidence" value="ECO:0007669"/>
    <property type="project" value="UniProtKB-KW"/>
</dbReference>
<evidence type="ECO:0000256" key="2">
    <source>
        <dbReference type="ARBA" id="ARBA00009045"/>
    </source>
</evidence>
<sequence length="338" mass="36658">MRLLAELSPDRAARLTDVLITSGKAAELRPSPGDDGDAAVWVVEEDDLEPAKETLAAFLAEPDAPKFVAASKQAEKLRAAAAKERKAAAKRVRRGRDSFRDATSGLPLWQRAPVSAVLFAVCVVVALFGWGGADEPWSLWERQEPVVKWLWIAPIYEHAGDLRWNPFAGLGATFEAGQLWRLFTPMFLHGSPLHLAFNMSWLLGLGVLLESRFGSWRYLASVLAVAGLSNVAEFYLSIGFGEPVLGLFDWEPSPYFGGFSGVAVAFFGFELGRYRGGRPIAPFSPGWAAVMLGFLVLCVAGHFGGIANTAHLVGLGLGFAGGFISAKREDRPRRRSAL</sequence>
<name>A0ABX1VER9_9PLAN</name>
<comment type="subcellular location">
    <subcellularLocation>
        <location evidence="1">Membrane</location>
        <topology evidence="1">Multi-pass membrane protein</topology>
    </subcellularLocation>
</comment>
<dbReference type="Gene3D" id="1.20.1540.10">
    <property type="entry name" value="Rhomboid-like"/>
    <property type="match status" value="1"/>
</dbReference>
<feature type="transmembrane region" description="Helical" evidence="7">
    <location>
        <begin position="191"/>
        <end position="209"/>
    </location>
</feature>
<feature type="transmembrane region" description="Helical" evidence="7">
    <location>
        <begin position="309"/>
        <end position="326"/>
    </location>
</feature>
<evidence type="ECO:0000313" key="10">
    <source>
        <dbReference type="EMBL" id="NNJ26486.1"/>
    </source>
</evidence>
<keyword evidence="5 7" id="KW-1133">Transmembrane helix</keyword>
<dbReference type="InterPro" id="IPR050925">
    <property type="entry name" value="Rhomboid_protease_S54"/>
</dbReference>
<dbReference type="RefSeq" id="WP_171187579.1">
    <property type="nucleotide sequence ID" value="NZ_WTPX01000081.1"/>
</dbReference>
<evidence type="ECO:0000313" key="11">
    <source>
        <dbReference type="Proteomes" id="UP000609651"/>
    </source>
</evidence>
<comment type="similarity">
    <text evidence="2">Belongs to the peptidase S54 family.</text>
</comment>
<dbReference type="InterPro" id="IPR038236">
    <property type="entry name" value="GlpG_N_sf"/>
</dbReference>
<dbReference type="Gene3D" id="3.30.70.2350">
    <property type="match status" value="1"/>
</dbReference>
<protein>
    <submittedName>
        <fullName evidence="10">Rhomboid protease GlpG</fullName>
        <ecNumber evidence="10">3.4.21.105</ecNumber>
    </submittedName>
</protein>
<reference evidence="10 11" key="1">
    <citation type="journal article" date="2020" name="Syst. Appl. Microbiol.">
        <title>Alienimonas chondri sp. nov., a novel planctomycete isolated from the biofilm of the red alga Chondrus crispus.</title>
        <authorList>
            <person name="Vitorino I."/>
            <person name="Albuquerque L."/>
            <person name="Wiegand S."/>
            <person name="Kallscheuer N."/>
            <person name="da Costa M.S."/>
            <person name="Lobo-da-Cunha A."/>
            <person name="Jogler C."/>
            <person name="Lage O.M."/>
        </authorList>
    </citation>
    <scope>NUCLEOTIDE SEQUENCE [LARGE SCALE GENOMIC DNA]</scope>
    <source>
        <strain evidence="10 11">LzC2</strain>
    </source>
</reference>
<feature type="transmembrane region" description="Helical" evidence="7">
    <location>
        <begin position="255"/>
        <end position="274"/>
    </location>
</feature>
<keyword evidence="11" id="KW-1185">Reference proteome</keyword>
<feature type="domain" description="Peptidase S54 GlpG peptidase N-terminal" evidence="9">
    <location>
        <begin position="1"/>
        <end position="74"/>
    </location>
</feature>
<keyword evidence="4 10" id="KW-0378">Hydrolase</keyword>
<accession>A0ABX1VER9</accession>
<feature type="domain" description="Peptidase S54 rhomboid" evidence="8">
    <location>
        <begin position="177"/>
        <end position="326"/>
    </location>
</feature>
<dbReference type="PANTHER" id="PTHR43731">
    <property type="entry name" value="RHOMBOID PROTEASE"/>
    <property type="match status" value="1"/>
</dbReference>
<dbReference type="PANTHER" id="PTHR43731:SF14">
    <property type="entry name" value="PRESENILIN-ASSOCIATED RHOMBOID-LIKE PROTEIN, MITOCHONDRIAL"/>
    <property type="match status" value="1"/>
</dbReference>
<evidence type="ECO:0000256" key="4">
    <source>
        <dbReference type="ARBA" id="ARBA00022801"/>
    </source>
</evidence>
<proteinExistence type="inferred from homology"/>
<evidence type="ECO:0000256" key="3">
    <source>
        <dbReference type="ARBA" id="ARBA00022692"/>
    </source>
</evidence>
<dbReference type="Pfam" id="PF01694">
    <property type="entry name" value="Rhomboid"/>
    <property type="match status" value="1"/>
</dbReference>
<organism evidence="10 11">
    <name type="scientific">Alienimonas chondri</name>
    <dbReference type="NCBI Taxonomy" id="2681879"/>
    <lineage>
        <taxon>Bacteria</taxon>
        <taxon>Pseudomonadati</taxon>
        <taxon>Planctomycetota</taxon>
        <taxon>Planctomycetia</taxon>
        <taxon>Planctomycetales</taxon>
        <taxon>Planctomycetaceae</taxon>
        <taxon>Alienimonas</taxon>
    </lineage>
</organism>
<dbReference type="SUPFAM" id="SSF144091">
    <property type="entry name" value="Rhomboid-like"/>
    <property type="match status" value="1"/>
</dbReference>
<keyword evidence="10" id="KW-0645">Protease</keyword>
<evidence type="ECO:0000256" key="7">
    <source>
        <dbReference type="SAM" id="Phobius"/>
    </source>
</evidence>
<dbReference type="Proteomes" id="UP000609651">
    <property type="component" value="Unassembled WGS sequence"/>
</dbReference>
<evidence type="ECO:0000256" key="5">
    <source>
        <dbReference type="ARBA" id="ARBA00022989"/>
    </source>
</evidence>
<evidence type="ECO:0000259" key="8">
    <source>
        <dbReference type="Pfam" id="PF01694"/>
    </source>
</evidence>
<dbReference type="InterPro" id="IPR022732">
    <property type="entry name" value="Peptidase_S54_GlpG_N"/>
</dbReference>
<feature type="transmembrane region" description="Helical" evidence="7">
    <location>
        <begin position="216"/>
        <end position="235"/>
    </location>
</feature>
<feature type="transmembrane region" description="Helical" evidence="7">
    <location>
        <begin position="114"/>
        <end position="133"/>
    </location>
</feature>
<dbReference type="InterPro" id="IPR022764">
    <property type="entry name" value="Peptidase_S54_rhomboid_dom"/>
</dbReference>
<evidence type="ECO:0000256" key="6">
    <source>
        <dbReference type="ARBA" id="ARBA00023136"/>
    </source>
</evidence>
<dbReference type="EC" id="3.4.21.105" evidence="10"/>
<dbReference type="InterPro" id="IPR035952">
    <property type="entry name" value="Rhomboid-like_sf"/>
</dbReference>
<keyword evidence="6 7" id="KW-0472">Membrane</keyword>
<dbReference type="Pfam" id="PF12122">
    <property type="entry name" value="Rhomboid_N"/>
    <property type="match status" value="1"/>
</dbReference>